<dbReference type="RefSeq" id="WP_341349612.1">
    <property type="nucleotide sequence ID" value="NZ_FQZM01000018.1"/>
</dbReference>
<dbReference type="PRINTS" id="PR00411">
    <property type="entry name" value="PNDRDTASEI"/>
</dbReference>
<dbReference type="GO" id="GO:0033765">
    <property type="term" value="F:steroid dehydrogenase activity, acting on the CH-CH group of donors"/>
    <property type="evidence" value="ECO:0007669"/>
    <property type="project" value="UniProtKB-ARBA"/>
</dbReference>
<keyword evidence="1" id="KW-0285">Flavoprotein</keyword>
<dbReference type="InterPro" id="IPR003953">
    <property type="entry name" value="FAD-dep_OxRdtase_2_FAD-bd"/>
</dbReference>
<evidence type="ECO:0000256" key="1">
    <source>
        <dbReference type="ARBA" id="ARBA00022630"/>
    </source>
</evidence>
<dbReference type="UniPathway" id="UPA00253">
    <property type="reaction ID" value="UER00326"/>
</dbReference>
<evidence type="ECO:0000313" key="6">
    <source>
        <dbReference type="Proteomes" id="UP000184529"/>
    </source>
</evidence>
<accession>A0A1M6G5J2</accession>
<dbReference type="PANTHER" id="PTHR11632:SF51">
    <property type="entry name" value="SUCCINATE DEHYDROGENASE [UBIQUINONE] FLAVOPROTEIN SUBUNIT, MITOCHONDRIAL"/>
    <property type="match status" value="1"/>
</dbReference>
<dbReference type="InterPro" id="IPR030664">
    <property type="entry name" value="SdhA/FrdA/AprA"/>
</dbReference>
<keyword evidence="2" id="KW-0560">Oxidoreductase</keyword>
<dbReference type="PANTHER" id="PTHR11632">
    <property type="entry name" value="SUCCINATE DEHYDROGENASE 2 FLAVOPROTEIN SUBUNIT"/>
    <property type="match status" value="1"/>
</dbReference>
<dbReference type="STRING" id="1121432.SAMN02745219_01631"/>
<reference evidence="6" key="1">
    <citation type="submission" date="2016-11" db="EMBL/GenBank/DDBJ databases">
        <authorList>
            <person name="Varghese N."/>
            <person name="Submissions S."/>
        </authorList>
    </citation>
    <scope>NUCLEOTIDE SEQUENCE [LARGE SCALE GENOMIC DNA]</scope>
    <source>
        <strain evidence="6">DSM 16057</strain>
    </source>
</reference>
<dbReference type="Gene3D" id="3.90.700.10">
    <property type="entry name" value="Succinate dehydrogenase/fumarate reductase flavoprotein, catalytic domain"/>
    <property type="match status" value="1"/>
</dbReference>
<dbReference type="SUPFAM" id="SSF51905">
    <property type="entry name" value="FAD/NAD(P)-binding domain"/>
    <property type="match status" value="1"/>
</dbReference>
<proteinExistence type="predicted"/>
<name>A0A1M6G5J2_9FIRM</name>
<dbReference type="Pfam" id="PF00890">
    <property type="entry name" value="FAD_binding_2"/>
    <property type="match status" value="1"/>
</dbReference>
<dbReference type="GO" id="GO:0009435">
    <property type="term" value="P:NAD+ biosynthetic process"/>
    <property type="evidence" value="ECO:0007669"/>
    <property type="project" value="UniProtKB-UniPathway"/>
</dbReference>
<keyword evidence="6" id="KW-1185">Reference proteome</keyword>
<evidence type="ECO:0000313" key="5">
    <source>
        <dbReference type="EMBL" id="SHJ05047.1"/>
    </source>
</evidence>
<sequence>MGYPIEMQESIRKLEATRAFRLQQEIPRLTPEEKTRLLEQCHPDFRPDGMRSVRVGPNKGQRMQNELVDILEAYSRIDPDRVDLSRIDYDVDVLVVGGGGGGATAALIAHENGARVLLATKLRLGDANTMMAEGGIAAATQPNDSPYLHFLDTIGGGRFQNKRELVWALVHDAPLIVEWLKDLGAMFDTHPNGDLVVSFAGGHCRRRVHSCKDLSGMEFMRVIRDELWNRRVEVLEFSPAVELLLDERGRCAGAILMNLETREHIIVRARAVILATGGIGRLHPNKFPTTNHYGATADGLVIAYRAGARLLHMDAIQYHPTGAAWPEQMLGQLITEALRGNGAQLVNVHGERFINELETRDVTSSAIIREVRDRKNGVRTPTGMEGVWLDTPLIDIRGGVGKLDRMFAGIVHRFREYGIDVHKEPILVFPTQHYQNGGIEIDPEGRTDIPGLFAAGEVAGGVQGRNRLGGNSLVDIFVFGRRAGQAAALFVREGPSPGKLTLEHVRRYHRELAAEGIEKGRVSPLLLPDYTRPEVKERRYS</sequence>
<protein>
    <submittedName>
        <fullName evidence="5">Succinate dehydrogenase / fumarate reductase flavoprotein subunit</fullName>
    </submittedName>
</protein>
<dbReference type="InterPro" id="IPR027477">
    <property type="entry name" value="Succ_DH/fumarate_Rdtase_cat_sf"/>
</dbReference>
<dbReference type="PRINTS" id="PR00368">
    <property type="entry name" value="FADPNR"/>
</dbReference>
<dbReference type="InterPro" id="IPR036188">
    <property type="entry name" value="FAD/NAD-bd_sf"/>
</dbReference>
<dbReference type="SUPFAM" id="SSF56425">
    <property type="entry name" value="Succinate dehydrogenase/fumarate reductase flavoprotein, catalytic domain"/>
    <property type="match status" value="1"/>
</dbReference>
<feature type="domain" description="FAD-dependent oxidoreductase 2 FAD-binding" evidence="4">
    <location>
        <begin position="92"/>
        <end position="473"/>
    </location>
</feature>
<dbReference type="Proteomes" id="UP000184529">
    <property type="component" value="Unassembled WGS sequence"/>
</dbReference>
<dbReference type="AlphaFoldDB" id="A0A1M6G5J2"/>
<organism evidence="5 6">
    <name type="scientific">Desulfofundulus thermosubterraneus DSM 16057</name>
    <dbReference type="NCBI Taxonomy" id="1121432"/>
    <lineage>
        <taxon>Bacteria</taxon>
        <taxon>Bacillati</taxon>
        <taxon>Bacillota</taxon>
        <taxon>Clostridia</taxon>
        <taxon>Eubacteriales</taxon>
        <taxon>Peptococcaceae</taxon>
        <taxon>Desulfofundulus</taxon>
    </lineage>
</organism>
<dbReference type="EMBL" id="FQZM01000018">
    <property type="protein sequence ID" value="SHJ05047.1"/>
    <property type="molecule type" value="Genomic_DNA"/>
</dbReference>
<dbReference type="Gene3D" id="3.50.50.60">
    <property type="entry name" value="FAD/NAD(P)-binding domain"/>
    <property type="match status" value="1"/>
</dbReference>
<feature type="active site" description="Proton acceptor" evidence="3">
    <location>
        <position position="369"/>
    </location>
</feature>
<gene>
    <name evidence="5" type="ORF">SAMN02745219_01631</name>
</gene>
<evidence type="ECO:0000259" key="4">
    <source>
        <dbReference type="Pfam" id="PF00890"/>
    </source>
</evidence>
<evidence type="ECO:0000256" key="2">
    <source>
        <dbReference type="ARBA" id="ARBA00023002"/>
    </source>
</evidence>
<evidence type="ECO:0000256" key="3">
    <source>
        <dbReference type="PIRSR" id="PIRSR630664-50"/>
    </source>
</evidence>